<keyword evidence="1" id="KW-1133">Transmembrane helix</keyword>
<accession>A0A1A8X824</accession>
<reference evidence="3" key="1">
    <citation type="submission" date="2016-05" db="EMBL/GenBank/DDBJ databases">
        <authorList>
            <person name="Naeem Raeece"/>
        </authorList>
    </citation>
    <scope>NUCLEOTIDE SEQUENCE [LARGE SCALE GENOMIC DNA]</scope>
</reference>
<proteinExistence type="predicted"/>
<dbReference type="EMBL" id="FLQV01002109">
    <property type="protein sequence ID" value="SBT00778.1"/>
    <property type="molecule type" value="Genomic_DNA"/>
</dbReference>
<keyword evidence="1" id="KW-0472">Membrane</keyword>
<protein>
    <submittedName>
        <fullName evidence="2">PIR Superfamily Protein</fullName>
    </submittedName>
</protein>
<keyword evidence="1" id="KW-0812">Transmembrane</keyword>
<dbReference type="AlphaFoldDB" id="A0A1A8X824"/>
<dbReference type="VEuPathDB" id="PlasmoDB:PocGH01_00144800"/>
<evidence type="ECO:0000313" key="2">
    <source>
        <dbReference type="EMBL" id="SBT00778.1"/>
    </source>
</evidence>
<organism evidence="2 3">
    <name type="scientific">Plasmodium ovale curtisi</name>
    <dbReference type="NCBI Taxonomy" id="864141"/>
    <lineage>
        <taxon>Eukaryota</taxon>
        <taxon>Sar</taxon>
        <taxon>Alveolata</taxon>
        <taxon>Apicomplexa</taxon>
        <taxon>Aconoidasida</taxon>
        <taxon>Haemosporida</taxon>
        <taxon>Plasmodiidae</taxon>
        <taxon>Plasmodium</taxon>
        <taxon>Plasmodium (Plasmodium)</taxon>
    </lineage>
</organism>
<feature type="transmembrane region" description="Helical" evidence="1">
    <location>
        <begin position="234"/>
        <end position="257"/>
    </location>
</feature>
<dbReference type="Proteomes" id="UP000078546">
    <property type="component" value="Unassembled WGS sequence"/>
</dbReference>
<evidence type="ECO:0000256" key="1">
    <source>
        <dbReference type="SAM" id="Phobius"/>
    </source>
</evidence>
<name>A0A1A8X824_PLAOA</name>
<gene>
    <name evidence="2" type="ORF">POVCU1_062280</name>
</gene>
<evidence type="ECO:0000313" key="3">
    <source>
        <dbReference type="Proteomes" id="UP000078546"/>
    </source>
</evidence>
<sequence length="308" mass="36647">MATDITVNELPSKQFNSIWNEGICYNEVTDIITNNKIPSETYRWMDNFRKVFKVNLEKHQVNIKDNSLEKRCRDLYYIIYDILYKLKNLKEYTHEIYNPIKLGIKRFIDSAFIGIQNGSCLSFSINEVDYENVNIMNKKYIDDLGEDITYIEKKMNEVNRSIECNALKKYLEGEIIRIKSIYETDPENYKKILQYYKQDNFDHFENIIGKIKCTSGNAQETALMENKDVSVNFLPLHIFIVPFLSIFGFLLIIFFIYKVTPFRYWFDRKIRKNIKFSDSINDEITDKFLIESPRYIQTNSYATGYNVL</sequence>